<keyword evidence="3" id="KW-0238">DNA-binding</keyword>
<evidence type="ECO:0000256" key="2">
    <source>
        <dbReference type="ARBA" id="ARBA00023015"/>
    </source>
</evidence>
<dbReference type="Gene3D" id="3.40.1810.10">
    <property type="entry name" value="Transcription factor, MADS-box"/>
    <property type="match status" value="1"/>
</dbReference>
<comment type="caution">
    <text evidence="8">The sequence shown here is derived from an EMBL/GenBank/DDBJ whole genome shotgun (WGS) entry which is preliminary data.</text>
</comment>
<name>A0AAV7K8I5_9METZ</name>
<feature type="compositionally biased region" description="Basic and acidic residues" evidence="6">
    <location>
        <begin position="97"/>
        <end position="106"/>
    </location>
</feature>
<feature type="compositionally biased region" description="Polar residues" evidence="6">
    <location>
        <begin position="459"/>
        <end position="469"/>
    </location>
</feature>
<comment type="subcellular location">
    <subcellularLocation>
        <location evidence="1">Nucleus</location>
    </subcellularLocation>
</comment>
<dbReference type="PRINTS" id="PR00404">
    <property type="entry name" value="MADSDOMAIN"/>
</dbReference>
<evidence type="ECO:0000256" key="1">
    <source>
        <dbReference type="ARBA" id="ARBA00004123"/>
    </source>
</evidence>
<dbReference type="GO" id="GO:0045944">
    <property type="term" value="P:positive regulation of transcription by RNA polymerase II"/>
    <property type="evidence" value="ECO:0007669"/>
    <property type="project" value="InterPro"/>
</dbReference>
<evidence type="ECO:0000256" key="4">
    <source>
        <dbReference type="ARBA" id="ARBA00023163"/>
    </source>
</evidence>
<dbReference type="GO" id="GO:0000981">
    <property type="term" value="F:DNA-binding transcription factor activity, RNA polymerase II-specific"/>
    <property type="evidence" value="ECO:0007669"/>
    <property type="project" value="InterPro"/>
</dbReference>
<accession>A0AAV7K8I5</accession>
<feature type="region of interest" description="Disordered" evidence="6">
    <location>
        <begin position="56"/>
        <end position="142"/>
    </location>
</feature>
<protein>
    <recommendedName>
        <fullName evidence="7">MADS-box domain-containing protein</fullName>
    </recommendedName>
</protein>
<feature type="region of interest" description="Disordered" evidence="6">
    <location>
        <begin position="318"/>
        <end position="391"/>
    </location>
</feature>
<evidence type="ECO:0000256" key="6">
    <source>
        <dbReference type="SAM" id="MobiDB-lite"/>
    </source>
</evidence>
<reference evidence="8 9" key="1">
    <citation type="journal article" date="2023" name="BMC Biol.">
        <title>The compact genome of the sponge Oopsacas minuta (Hexactinellida) is lacking key metazoan core genes.</title>
        <authorList>
            <person name="Santini S."/>
            <person name="Schenkelaars Q."/>
            <person name="Jourda C."/>
            <person name="Duchesne M."/>
            <person name="Belahbib H."/>
            <person name="Rocher C."/>
            <person name="Selva M."/>
            <person name="Riesgo A."/>
            <person name="Vervoort M."/>
            <person name="Leys S.P."/>
            <person name="Kodjabachian L."/>
            <person name="Le Bivic A."/>
            <person name="Borchiellini C."/>
            <person name="Claverie J.M."/>
            <person name="Renard E."/>
        </authorList>
    </citation>
    <scope>NUCLEOTIDE SEQUENCE [LARGE SCALE GENOMIC DNA]</scope>
    <source>
        <strain evidence="8">SPO-2</strain>
    </source>
</reference>
<keyword evidence="4" id="KW-0804">Transcription</keyword>
<feature type="compositionally biased region" description="Polar residues" evidence="6">
    <location>
        <begin position="110"/>
        <end position="122"/>
    </location>
</feature>
<dbReference type="PROSITE" id="PS00350">
    <property type="entry name" value="MADS_BOX_1"/>
    <property type="match status" value="1"/>
</dbReference>
<dbReference type="PROSITE" id="PS50066">
    <property type="entry name" value="MADS_BOX_2"/>
    <property type="match status" value="1"/>
</dbReference>
<dbReference type="InterPro" id="IPR050142">
    <property type="entry name" value="MADS-box/MEF2_TF"/>
</dbReference>
<sequence length="482" mass="52945">MMSHTNQPLISPLYDSHPYQTDPSLIDPSALNIYEMTDAQYNPMMNRLPPHPVLSGGMPGYPPMNSTVPPADMSYTRKHRHDSLSNGLDDPSPDDESSSKRYRLSDDNTESLSTPPNKSTGPSDRVGANGDGNNTIKTKKTKGRVKISMEYIPNKLRRYTTFSKRKSGIMKKAFELSTLTGTQVMLLVASETGHVYTFATPKLQPMITSERGKALIQTCLNSPDPSANPVLSDASQRMNVQGFEEMDLNYPVNSLEELKDIKLFSDSGMSFPALSQLSGLIPNSSHQNLNVLPSHIQMPLLGTHPALQTSTMAYIPQHPEIIPPSSLNVSPSSPSHSPRSSPIHPRSQNVNNLLVGSRHKSSSRTPSPHTMSPSQSMLASPLTDFPRLPLPSAQTYHPTMMLDANSPVLTSPLLAPERHFINRSPNTTSPQQRVSPSVPQMRPNYNPSIDLRQMPPNPNINISPYQTPTGSPPDDNLLTQPI</sequence>
<evidence type="ECO:0000259" key="7">
    <source>
        <dbReference type="PROSITE" id="PS50066"/>
    </source>
</evidence>
<dbReference type="EMBL" id="JAKMXF010000111">
    <property type="protein sequence ID" value="KAI6657387.1"/>
    <property type="molecule type" value="Genomic_DNA"/>
</dbReference>
<dbReference type="SMART" id="SM00432">
    <property type="entry name" value="MADS"/>
    <property type="match status" value="1"/>
</dbReference>
<dbReference type="GO" id="GO:0005634">
    <property type="term" value="C:nucleus"/>
    <property type="evidence" value="ECO:0007669"/>
    <property type="project" value="UniProtKB-SubCell"/>
</dbReference>
<organism evidence="8 9">
    <name type="scientific">Oopsacas minuta</name>
    <dbReference type="NCBI Taxonomy" id="111878"/>
    <lineage>
        <taxon>Eukaryota</taxon>
        <taxon>Metazoa</taxon>
        <taxon>Porifera</taxon>
        <taxon>Hexactinellida</taxon>
        <taxon>Hexasterophora</taxon>
        <taxon>Lyssacinosida</taxon>
        <taxon>Leucopsacidae</taxon>
        <taxon>Oopsacas</taxon>
    </lineage>
</organism>
<proteinExistence type="predicted"/>
<feature type="region of interest" description="Disordered" evidence="6">
    <location>
        <begin position="420"/>
        <end position="482"/>
    </location>
</feature>
<feature type="compositionally biased region" description="Polar residues" evidence="6">
    <location>
        <begin position="363"/>
        <end position="378"/>
    </location>
</feature>
<gene>
    <name evidence="8" type="ORF">LOD99_135</name>
</gene>
<keyword evidence="5" id="KW-0539">Nucleus</keyword>
<dbReference type="FunFam" id="3.40.1810.10:FF:000002">
    <property type="entry name" value="Serum response factor b"/>
    <property type="match status" value="1"/>
</dbReference>
<dbReference type="SUPFAM" id="SSF55455">
    <property type="entry name" value="SRF-like"/>
    <property type="match status" value="1"/>
</dbReference>
<evidence type="ECO:0000313" key="8">
    <source>
        <dbReference type="EMBL" id="KAI6657387.1"/>
    </source>
</evidence>
<feature type="domain" description="MADS-box" evidence="7">
    <location>
        <begin position="142"/>
        <end position="202"/>
    </location>
</feature>
<dbReference type="Pfam" id="PF00319">
    <property type="entry name" value="SRF-TF"/>
    <property type="match status" value="1"/>
</dbReference>
<dbReference type="InterPro" id="IPR033897">
    <property type="entry name" value="SRF-like_MADS-box"/>
</dbReference>
<dbReference type="AlphaFoldDB" id="A0AAV7K8I5"/>
<evidence type="ECO:0000256" key="5">
    <source>
        <dbReference type="ARBA" id="ARBA00023242"/>
    </source>
</evidence>
<feature type="compositionally biased region" description="Polar residues" evidence="6">
    <location>
        <begin position="423"/>
        <end position="447"/>
    </location>
</feature>
<dbReference type="GO" id="GO:0046983">
    <property type="term" value="F:protein dimerization activity"/>
    <property type="evidence" value="ECO:0007669"/>
    <property type="project" value="InterPro"/>
</dbReference>
<keyword evidence="2" id="KW-0805">Transcription regulation</keyword>
<dbReference type="CDD" id="cd00266">
    <property type="entry name" value="MADS_SRF_like"/>
    <property type="match status" value="1"/>
</dbReference>
<feature type="compositionally biased region" description="Low complexity" evidence="6">
    <location>
        <begin position="323"/>
        <end position="347"/>
    </location>
</feature>
<evidence type="ECO:0000256" key="3">
    <source>
        <dbReference type="ARBA" id="ARBA00023125"/>
    </source>
</evidence>
<dbReference type="InterPro" id="IPR036879">
    <property type="entry name" value="TF_MADSbox_sf"/>
</dbReference>
<evidence type="ECO:0000313" key="9">
    <source>
        <dbReference type="Proteomes" id="UP001165289"/>
    </source>
</evidence>
<dbReference type="Proteomes" id="UP001165289">
    <property type="component" value="Unassembled WGS sequence"/>
</dbReference>
<dbReference type="GO" id="GO:0000987">
    <property type="term" value="F:cis-regulatory region sequence-specific DNA binding"/>
    <property type="evidence" value="ECO:0007669"/>
    <property type="project" value="InterPro"/>
</dbReference>
<dbReference type="PANTHER" id="PTHR48019">
    <property type="entry name" value="SERUM RESPONSE FACTOR HOMOLOG"/>
    <property type="match status" value="1"/>
</dbReference>
<keyword evidence="9" id="KW-1185">Reference proteome</keyword>
<dbReference type="InterPro" id="IPR002100">
    <property type="entry name" value="TF_MADSbox"/>
</dbReference>